<protein>
    <submittedName>
        <fullName evidence="1">Uncharacterized protein</fullName>
    </submittedName>
</protein>
<evidence type="ECO:0000313" key="2">
    <source>
        <dbReference type="Proteomes" id="UP000830768"/>
    </source>
</evidence>
<gene>
    <name evidence="1" type="ORF">LCI18_002912</name>
</gene>
<dbReference type="EMBL" id="CP090031">
    <property type="protein sequence ID" value="UPK91977.1"/>
    <property type="molecule type" value="Genomic_DNA"/>
</dbReference>
<dbReference type="Proteomes" id="UP000830768">
    <property type="component" value="Chromosome 2"/>
</dbReference>
<name>A0ACD3YSN1_FUSSC</name>
<proteinExistence type="predicted"/>
<sequence length="594" mass="66729">MLLQRSLDYIPGHSPMLPVSLRVQLMLALMLHLQAFFSSASASSLVTQPNDERSVSWFDWGWYGAYPHKNYESFGAQSPWPLVAKTDDRCDNGYIFAEPRGFYVDTPGPVIFDNAGNLVWMETRWGEAMDVKVQPFNGKDYITFWHGTDNGTFGEGYYLMLDESYEVFKKVVPIGDFTGDLHEFRITEEGTALMTIYNRKPADLSAYGIPDGWIFDSIFQEIDLNTNELVFEWHASDHFPISDTLAPINGQGKTAKNAFDFFHINSVDKDEAGDYIISSRYYCNIAAISGNDGSVLWQLGGANSSFGDLSDGAASNFTWNHHAAWQGKNNLTVFDNGSNGQQNSAKHSRGLMINLDMDAMTVSLEQEYISPQKMLSPSQGSVQVLPNGNVLVGWGHVPSFTEFSREGEVLCDTHIGPINFDVCSWVKNYRTFKYPWVGRPKTLPDVAMRPKKNALFISWNGATEVYSWLLQSASDALSDEFHDLGFTEKTAFEMMINIPKDADEFIRVVALDRDGHVLAYSTPVSKNEYTVTRLLDAPVRGSRIEPLHILCLSLFGAAIGVCIVFVFRFTIHRGINRVLRRASPFKYQALPMHS</sequence>
<organism evidence="1 2">
    <name type="scientific">Fusarium solani subsp. cucurbitae</name>
    <name type="common">Neocosmosporum cucurbitae</name>
    <dbReference type="NCBI Taxonomy" id="2747967"/>
    <lineage>
        <taxon>Eukaryota</taxon>
        <taxon>Fungi</taxon>
        <taxon>Dikarya</taxon>
        <taxon>Ascomycota</taxon>
        <taxon>Pezizomycotina</taxon>
        <taxon>Sordariomycetes</taxon>
        <taxon>Hypocreomycetidae</taxon>
        <taxon>Hypocreales</taxon>
        <taxon>Nectriaceae</taxon>
        <taxon>Fusarium</taxon>
        <taxon>Fusarium solani species complex</taxon>
    </lineage>
</organism>
<accession>A0ACD3YSN1</accession>
<evidence type="ECO:0000313" key="1">
    <source>
        <dbReference type="EMBL" id="UPK91977.1"/>
    </source>
</evidence>
<reference evidence="1" key="1">
    <citation type="submission" date="2021-11" db="EMBL/GenBank/DDBJ databases">
        <title>Fusarium solani-melongenae Genome sequencing and assembly.</title>
        <authorList>
            <person name="Xie S."/>
            <person name="Huang L."/>
            <person name="Zhang X."/>
        </authorList>
    </citation>
    <scope>NUCLEOTIDE SEQUENCE</scope>
    <source>
        <strain evidence="1">CRI 24-3</strain>
    </source>
</reference>
<keyword evidence="2" id="KW-1185">Reference proteome</keyword>